<dbReference type="NCBIfam" id="TIGR00010">
    <property type="entry name" value="YchF/TatD family DNA exonuclease"/>
    <property type="match status" value="1"/>
</dbReference>
<dbReference type="Pfam" id="PF01026">
    <property type="entry name" value="TatD_DNase"/>
    <property type="match status" value="1"/>
</dbReference>
<accession>A0A0P1P240</accession>
<dbReference type="SUPFAM" id="SSF51556">
    <property type="entry name" value="Metallo-dependent hydrolases"/>
    <property type="match status" value="1"/>
</dbReference>
<proteinExistence type="inferred from homology"/>
<dbReference type="NCBIfam" id="TIGR04038">
    <property type="entry name" value="tatD_link_rSAM"/>
    <property type="match status" value="1"/>
</dbReference>
<accession>A0A0P1MMB9</accession>
<dbReference type="InterPro" id="IPR032466">
    <property type="entry name" value="Metal_Hydrolase"/>
</dbReference>
<reference evidence="9 12" key="2">
    <citation type="submission" date="2015-11" db="EMBL/GenBank/DDBJ databases">
        <authorList>
            <person name="Varghese N."/>
        </authorList>
    </citation>
    <scope>NUCLEOTIDE SEQUENCE [LARGE SCALE GENOMIC DNA]</scope>
    <source>
        <strain evidence="9 12">JGI-8</strain>
    </source>
</reference>
<dbReference type="EMBL" id="CZVI01000009">
    <property type="protein sequence ID" value="CUS85465.1"/>
    <property type="molecule type" value="Genomic_DNA"/>
</dbReference>
<dbReference type="PROSITE" id="PS51918">
    <property type="entry name" value="RADICAL_SAM"/>
    <property type="match status" value="1"/>
</dbReference>
<dbReference type="AlphaFoldDB" id="A0A0P1P240"/>
<evidence type="ECO:0000256" key="1">
    <source>
        <dbReference type="ARBA" id="ARBA00001966"/>
    </source>
</evidence>
<evidence type="ECO:0000313" key="12">
    <source>
        <dbReference type="Proteomes" id="UP000182200"/>
    </source>
</evidence>
<accession>A0A0P1LTE8</accession>
<keyword evidence="7" id="KW-0411">Iron-sulfur</keyword>
<comment type="similarity">
    <text evidence="2">Belongs to the metallo-dependent hydrolases superfamily. TatD-type hydrolase family.</text>
</comment>
<dbReference type="InterPro" id="IPR058240">
    <property type="entry name" value="rSAM_sf"/>
</dbReference>
<dbReference type="InterPro" id="IPR001130">
    <property type="entry name" value="TatD-like"/>
</dbReference>
<sequence>MLIDTHSHIYWDSYDSDRDEMLKRAIDSGVKYIICPGTDIETSMKAIELAEKYDFVYAAVGFHPHDAIKAEEKELEKIEELSYHPKVVAIGEIGLDFYYNFSPRDKQIEVFRKQIQIAKRRNLPVIIHNRESHKEIFEILESEIDGKWTGFGKLVDGKLPPPRGVFHTFSGTVKDAWRAINLGFYISISGVITFKNADKLVDVVKEIQPEHLLVETDSPFLAPHPFRGKRNEPMYVKFVAEKIAQIQGFTVEDIERTTTFNAYRLFRIGPKPEPKIAYKIRNSLCLNVTLRCNADCVFCDRKGEAIVKGYFLKIDRDPTAEEFIKEIGDPKKYDEIVFVGYGEPTIRLDVVKEVAKYVKEHGGKTRLDTDGHGNLINKRNIVPELVGLIDVVSISLNSIDPMEYGKLMNIDGEKFHRAMIEFAKECKKHGIETVMTIVGVDGIDVERHRKFVEEELGVKFRFRPLF</sequence>
<evidence type="ECO:0000313" key="11">
    <source>
        <dbReference type="Proteomes" id="UP000182011"/>
    </source>
</evidence>
<keyword evidence="5" id="KW-0378">Hydrolase</keyword>
<comment type="cofactor">
    <cofactor evidence="1">
        <name>[4Fe-4S] cluster</name>
        <dbReference type="ChEBI" id="CHEBI:49883"/>
    </cofactor>
</comment>
<keyword evidence="4" id="KW-0479">Metal-binding</keyword>
<gene>
    <name evidence="10" type="ORF">JGI4_01555</name>
    <name evidence="9" type="ORF">JGI8_00904</name>
</gene>
<dbReference type="Proteomes" id="UP000182200">
    <property type="component" value="Unassembled WGS sequence"/>
</dbReference>
<evidence type="ECO:0000256" key="7">
    <source>
        <dbReference type="ARBA" id="ARBA00023014"/>
    </source>
</evidence>
<keyword evidence="12" id="KW-1185">Reference proteome</keyword>
<dbReference type="OrthoDB" id="9810005at2"/>
<dbReference type="SUPFAM" id="SSF102114">
    <property type="entry name" value="Radical SAM enzymes"/>
    <property type="match status" value="1"/>
</dbReference>
<dbReference type="STRING" id="1633631.GCA_001442925_01550"/>
<dbReference type="SFLD" id="SFLDS00029">
    <property type="entry name" value="Radical_SAM"/>
    <property type="match status" value="1"/>
</dbReference>
<evidence type="ECO:0000256" key="2">
    <source>
        <dbReference type="ARBA" id="ARBA00009275"/>
    </source>
</evidence>
<dbReference type="Gene3D" id="3.20.20.70">
    <property type="entry name" value="Aldolase class I"/>
    <property type="match status" value="1"/>
</dbReference>
<dbReference type="RefSeq" id="WP_075426748.1">
    <property type="nucleotide sequence ID" value="NZ_CZVI01000009.1"/>
</dbReference>
<dbReference type="EMBL" id="FAOP01000006">
    <property type="protein sequence ID" value="CUU06618.1"/>
    <property type="molecule type" value="Genomic_DNA"/>
</dbReference>
<feature type="domain" description="Radical SAM core" evidence="8">
    <location>
        <begin position="278"/>
        <end position="466"/>
    </location>
</feature>
<accession>A0A0P1M0M0</accession>
<evidence type="ECO:0000313" key="9">
    <source>
        <dbReference type="EMBL" id="CUS85465.1"/>
    </source>
</evidence>
<dbReference type="GO" id="GO:0051536">
    <property type="term" value="F:iron-sulfur cluster binding"/>
    <property type="evidence" value="ECO:0007669"/>
    <property type="project" value="UniProtKB-KW"/>
</dbReference>
<name>A0A0P1P240_9BACT</name>
<dbReference type="GO" id="GO:0004536">
    <property type="term" value="F:DNA nuclease activity"/>
    <property type="evidence" value="ECO:0007669"/>
    <property type="project" value="InterPro"/>
</dbReference>
<evidence type="ECO:0000256" key="6">
    <source>
        <dbReference type="ARBA" id="ARBA00023004"/>
    </source>
</evidence>
<evidence type="ECO:0000256" key="3">
    <source>
        <dbReference type="ARBA" id="ARBA00022691"/>
    </source>
</evidence>
<accession>A0A0P1LS94</accession>
<dbReference type="Gene3D" id="3.20.20.140">
    <property type="entry name" value="Metal-dependent hydrolases"/>
    <property type="match status" value="1"/>
</dbReference>
<evidence type="ECO:0000259" key="8">
    <source>
        <dbReference type="PROSITE" id="PS51918"/>
    </source>
</evidence>
<dbReference type="GO" id="GO:0005829">
    <property type="term" value="C:cytosol"/>
    <property type="evidence" value="ECO:0007669"/>
    <property type="project" value="TreeGrafter"/>
</dbReference>
<accession>A0A0N7MPP2</accession>
<dbReference type="Pfam" id="PF04055">
    <property type="entry name" value="Radical_SAM"/>
    <property type="match status" value="1"/>
</dbReference>
<dbReference type="InterPro" id="IPR023821">
    <property type="entry name" value="rSAM_TatD-assoc"/>
</dbReference>
<accession>A0A0P1LRQ0</accession>
<accession>A0A0P1M7A6</accession>
<dbReference type="PANTHER" id="PTHR46124:SF2">
    <property type="entry name" value="D-AMINOACYL-TRNA DEACYLASE"/>
    <property type="match status" value="1"/>
</dbReference>
<dbReference type="PANTHER" id="PTHR46124">
    <property type="entry name" value="D-AMINOACYL-TRNA DEACYLASE"/>
    <property type="match status" value="1"/>
</dbReference>
<organism evidence="10 11">
    <name type="scientific">Candidatus Kryptonium thompsonii</name>
    <dbReference type="NCBI Taxonomy" id="1633631"/>
    <lineage>
        <taxon>Bacteria</taxon>
        <taxon>Pseudomonadati</taxon>
        <taxon>Candidatus Kryptoniota</taxon>
        <taxon>Candidatus Kryptonium</taxon>
    </lineage>
</organism>
<dbReference type="FunFam" id="3.20.20.140:FF:000005">
    <property type="entry name" value="TatD family hydrolase"/>
    <property type="match status" value="1"/>
</dbReference>
<dbReference type="GO" id="GO:0046872">
    <property type="term" value="F:metal ion binding"/>
    <property type="evidence" value="ECO:0007669"/>
    <property type="project" value="UniProtKB-KW"/>
</dbReference>
<keyword evidence="6" id="KW-0408">Iron</keyword>
<accession>A0A0P1LBH2</accession>
<dbReference type="CDD" id="cd01335">
    <property type="entry name" value="Radical_SAM"/>
    <property type="match status" value="1"/>
</dbReference>
<accession>A0A0S4N5U2</accession>
<dbReference type="GO" id="GO:0016788">
    <property type="term" value="F:hydrolase activity, acting on ester bonds"/>
    <property type="evidence" value="ECO:0007669"/>
    <property type="project" value="InterPro"/>
</dbReference>
<dbReference type="CDD" id="cd01310">
    <property type="entry name" value="TatD_DNAse"/>
    <property type="match status" value="1"/>
</dbReference>
<evidence type="ECO:0000256" key="5">
    <source>
        <dbReference type="ARBA" id="ARBA00022801"/>
    </source>
</evidence>
<accession>A0A0N7MRJ7</accession>
<dbReference type="InterPro" id="IPR013785">
    <property type="entry name" value="Aldolase_TIM"/>
</dbReference>
<dbReference type="Proteomes" id="UP000182011">
    <property type="component" value="Unassembled WGS sequence"/>
</dbReference>
<dbReference type="InterPro" id="IPR015991">
    <property type="entry name" value="TatD/YcfH-like"/>
</dbReference>
<protein>
    <submittedName>
        <fullName evidence="10">TatD DNase family protein</fullName>
    </submittedName>
</protein>
<evidence type="ECO:0000256" key="4">
    <source>
        <dbReference type="ARBA" id="ARBA00022723"/>
    </source>
</evidence>
<reference evidence="10 11" key="1">
    <citation type="submission" date="2015-11" db="EMBL/GenBank/DDBJ databases">
        <authorList>
            <person name="Zhang Y."/>
            <person name="Guo Z."/>
        </authorList>
    </citation>
    <scope>NUCLEOTIDE SEQUENCE [LARGE SCALE GENOMIC DNA]</scope>
    <source>
        <strain evidence="10">JGI-4</strain>
    </source>
</reference>
<dbReference type="InterPro" id="IPR007197">
    <property type="entry name" value="rSAM"/>
</dbReference>
<evidence type="ECO:0000313" key="10">
    <source>
        <dbReference type="EMBL" id="CUU06618.1"/>
    </source>
</evidence>
<accession>A0A0P1P930</accession>
<keyword evidence="3" id="KW-0949">S-adenosyl-L-methionine</keyword>